<feature type="compositionally biased region" description="Pro residues" evidence="2">
    <location>
        <begin position="486"/>
        <end position="495"/>
    </location>
</feature>
<dbReference type="InterPro" id="IPR040265">
    <property type="entry name" value="CHUP1/IPGA1-like"/>
</dbReference>
<feature type="region of interest" description="Disordered" evidence="2">
    <location>
        <begin position="320"/>
        <end position="392"/>
    </location>
</feature>
<dbReference type="PRINTS" id="PR01217">
    <property type="entry name" value="PRICHEXTENSN"/>
</dbReference>
<name>A0AAV5ILX4_9ROSI</name>
<protein>
    <submittedName>
        <fullName evidence="3">Uncharacterized protein</fullName>
    </submittedName>
</protein>
<organism evidence="3 4">
    <name type="scientific">Rubroshorea leprosula</name>
    <dbReference type="NCBI Taxonomy" id="152421"/>
    <lineage>
        <taxon>Eukaryota</taxon>
        <taxon>Viridiplantae</taxon>
        <taxon>Streptophyta</taxon>
        <taxon>Embryophyta</taxon>
        <taxon>Tracheophyta</taxon>
        <taxon>Spermatophyta</taxon>
        <taxon>Magnoliopsida</taxon>
        <taxon>eudicotyledons</taxon>
        <taxon>Gunneridae</taxon>
        <taxon>Pentapetalae</taxon>
        <taxon>rosids</taxon>
        <taxon>malvids</taxon>
        <taxon>Malvales</taxon>
        <taxon>Dipterocarpaceae</taxon>
        <taxon>Rubroshorea</taxon>
    </lineage>
</organism>
<feature type="compositionally biased region" description="Pro residues" evidence="2">
    <location>
        <begin position="503"/>
        <end position="512"/>
    </location>
</feature>
<feature type="region of interest" description="Disordered" evidence="2">
    <location>
        <begin position="23"/>
        <end position="50"/>
    </location>
</feature>
<evidence type="ECO:0000256" key="2">
    <source>
        <dbReference type="SAM" id="MobiDB-lite"/>
    </source>
</evidence>
<feature type="compositionally biased region" description="Low complexity" evidence="2">
    <location>
        <begin position="370"/>
        <end position="387"/>
    </location>
</feature>
<proteinExistence type="predicted"/>
<dbReference type="PANTHER" id="PTHR31342">
    <property type="entry name" value="PROTEIN CHUP1, CHLOROPLASTIC"/>
    <property type="match status" value="1"/>
</dbReference>
<feature type="region of interest" description="Disordered" evidence="2">
    <location>
        <begin position="62"/>
        <end position="89"/>
    </location>
</feature>
<keyword evidence="1" id="KW-0175">Coiled coil</keyword>
<sequence>MPSGCCVFPPFFFGRKISKLQMTRKPISSKTKKDGESINKDGLSQPKDQKEVNCTLRRVNSSSRHMNLKESRDLEKESCRHKSQKGLTEFRNQSRKATGNFILMMELKKKILVFRDLIDLSPCNGSTSVEQLMIYTMKDLHKLYPETVPHIRKSEMKGLPLHQVVRHFCITLEAIGDPSMMRYDCDGSQHDNFEKQAETAVALLDSLMKMAREKFDMVDEDEEKKDLGAKAKTFGKVLTDSYSDNSSSCSSPVTPTSVLPEMLNGSPKSGYSSPLLLSLRLQAVGKLNPIDVKRFAFHMLSNVGVQKILSQKNIVIEEQDAETKSTTELIESSFSDETRDASALNETPIHPISATPGTSPMLSETEEATELPSTPSSPSKSPLTLAATPSPSQESMLITNMEVEVAVPIAKDASSPNPPEHPPKLSIDMELKVTSPVPPPSTLPPNVTAAGLPLPPPPSVFPPNITEAGLPLPPPPPTLPTEAGLPLPPPTPPMLQPNEAPTGPLPSPPSPMLLPSLEAIGLSLPPPPPMSQPNAAEVAAAKPLSTLSQSPLGLPARGPTSLPPLPPPTGSGAPPPPPLGSAAPAKGPPPPPPPMGTKGTRPGANRMAPPPPPPGGRSLAVRKPTTKLKRSSNMSNLYRVLKGKIEGKSQTGKLRGRKASVGSSAPAGGKQGMADALAEMTKRSAYFQQIEEDVQKYSKVITELRSSISSFKSKDMIEMNEFHKHVESVLESLADETQVLARFEGFPTKKLEALRTAAALYNKLESIVNELKSFKAEPPVEKLLEKVEKYFSKMKLEVDGLDRTKDEEGKKFKSHNIEFDFHMLVRIKEATVDLSSDCMELALKERKEAKAEAEQAGGASTKTEAQRKGSVTVLWKIFQFAFRVYTFAGGIDERADRLTRDIAQEIENDPQHLSLAS</sequence>
<feature type="region of interest" description="Disordered" evidence="2">
    <location>
        <begin position="648"/>
        <end position="670"/>
    </location>
</feature>
<evidence type="ECO:0000313" key="3">
    <source>
        <dbReference type="EMBL" id="GKV00889.1"/>
    </source>
</evidence>
<dbReference type="AlphaFoldDB" id="A0AAV5ILX4"/>
<gene>
    <name evidence="3" type="ORF">SLEP1_g13500</name>
</gene>
<feature type="compositionally biased region" description="Pro residues" evidence="2">
    <location>
        <begin position="561"/>
        <end position="579"/>
    </location>
</feature>
<evidence type="ECO:0000313" key="4">
    <source>
        <dbReference type="Proteomes" id="UP001054252"/>
    </source>
</evidence>
<dbReference type="PANTHER" id="PTHR31342:SF16">
    <property type="entry name" value="TALIN_MIDDLE DOMAIN-CONTAINING PROTEIN"/>
    <property type="match status" value="1"/>
</dbReference>
<feature type="compositionally biased region" description="Polar residues" evidence="2">
    <location>
        <begin position="324"/>
        <end position="335"/>
    </location>
</feature>
<accession>A0AAV5ILX4</accession>
<evidence type="ECO:0000256" key="1">
    <source>
        <dbReference type="ARBA" id="ARBA00023054"/>
    </source>
</evidence>
<reference evidence="3 4" key="1">
    <citation type="journal article" date="2021" name="Commun. Biol.">
        <title>The genome of Shorea leprosula (Dipterocarpaceae) highlights the ecological relevance of drought in aseasonal tropical rainforests.</title>
        <authorList>
            <person name="Ng K.K.S."/>
            <person name="Kobayashi M.J."/>
            <person name="Fawcett J.A."/>
            <person name="Hatakeyama M."/>
            <person name="Paape T."/>
            <person name="Ng C.H."/>
            <person name="Ang C.C."/>
            <person name="Tnah L.H."/>
            <person name="Lee C.T."/>
            <person name="Nishiyama T."/>
            <person name="Sese J."/>
            <person name="O'Brien M.J."/>
            <person name="Copetti D."/>
            <person name="Mohd Noor M.I."/>
            <person name="Ong R.C."/>
            <person name="Putra M."/>
            <person name="Sireger I.Z."/>
            <person name="Indrioko S."/>
            <person name="Kosugi Y."/>
            <person name="Izuno A."/>
            <person name="Isagi Y."/>
            <person name="Lee S.L."/>
            <person name="Shimizu K.K."/>
        </authorList>
    </citation>
    <scope>NUCLEOTIDE SEQUENCE [LARGE SCALE GENOMIC DNA]</scope>
    <source>
        <tissue evidence="3">Leaf</tissue>
    </source>
</reference>
<comment type="caution">
    <text evidence="3">The sequence shown here is derived from an EMBL/GenBank/DDBJ whole genome shotgun (WGS) entry which is preliminary data.</text>
</comment>
<feature type="compositionally biased region" description="Basic and acidic residues" evidence="2">
    <location>
        <begin position="67"/>
        <end position="80"/>
    </location>
</feature>
<dbReference type="Proteomes" id="UP001054252">
    <property type="component" value="Unassembled WGS sequence"/>
</dbReference>
<keyword evidence="4" id="KW-1185">Reference proteome</keyword>
<feature type="region of interest" description="Disordered" evidence="2">
    <location>
        <begin position="464"/>
        <end position="636"/>
    </location>
</feature>
<dbReference type="EMBL" id="BPVZ01000016">
    <property type="protein sequence ID" value="GKV00889.1"/>
    <property type="molecule type" value="Genomic_DNA"/>
</dbReference>
<feature type="compositionally biased region" description="Pro residues" evidence="2">
    <location>
        <begin position="586"/>
        <end position="595"/>
    </location>
</feature>